<keyword evidence="1" id="KW-0472">Membrane</keyword>
<evidence type="ECO:0000313" key="2">
    <source>
        <dbReference type="EMBL" id="GCB83853.1"/>
    </source>
</evidence>
<organism evidence="2 3">
    <name type="scientific">Scyliorhinus torazame</name>
    <name type="common">Cloudy catshark</name>
    <name type="synonym">Catulus torazame</name>
    <dbReference type="NCBI Taxonomy" id="75743"/>
    <lineage>
        <taxon>Eukaryota</taxon>
        <taxon>Metazoa</taxon>
        <taxon>Chordata</taxon>
        <taxon>Craniata</taxon>
        <taxon>Vertebrata</taxon>
        <taxon>Chondrichthyes</taxon>
        <taxon>Elasmobranchii</taxon>
        <taxon>Galeomorphii</taxon>
        <taxon>Galeoidea</taxon>
        <taxon>Carcharhiniformes</taxon>
        <taxon>Scyliorhinidae</taxon>
        <taxon>Scyliorhinus</taxon>
    </lineage>
</organism>
<keyword evidence="1" id="KW-1133">Transmembrane helix</keyword>
<dbReference type="OrthoDB" id="422206at2759"/>
<gene>
    <name evidence="2" type="ORF">scyTo_0024121</name>
</gene>
<proteinExistence type="predicted"/>
<name>A0A401QES2_SCYTO</name>
<feature type="transmembrane region" description="Helical" evidence="1">
    <location>
        <begin position="29"/>
        <end position="47"/>
    </location>
</feature>
<dbReference type="STRING" id="75743.A0A401QES2"/>
<dbReference type="Proteomes" id="UP000288216">
    <property type="component" value="Unassembled WGS sequence"/>
</dbReference>
<keyword evidence="1" id="KW-0812">Transmembrane</keyword>
<reference evidence="2 3" key="1">
    <citation type="journal article" date="2018" name="Nat. Ecol. Evol.">
        <title>Shark genomes provide insights into elasmobranch evolution and the origin of vertebrates.</title>
        <authorList>
            <person name="Hara Y"/>
            <person name="Yamaguchi K"/>
            <person name="Onimaru K"/>
            <person name="Kadota M"/>
            <person name="Koyanagi M"/>
            <person name="Keeley SD"/>
            <person name="Tatsumi K"/>
            <person name="Tanaka K"/>
            <person name="Motone F"/>
            <person name="Kageyama Y"/>
            <person name="Nozu R"/>
            <person name="Adachi N"/>
            <person name="Nishimura O"/>
            <person name="Nakagawa R"/>
            <person name="Tanegashima C"/>
            <person name="Kiyatake I"/>
            <person name="Matsumoto R"/>
            <person name="Murakumo K"/>
            <person name="Nishida K"/>
            <person name="Terakita A"/>
            <person name="Kuratani S"/>
            <person name="Sato K"/>
            <person name="Hyodo S Kuraku.S."/>
        </authorList>
    </citation>
    <scope>NUCLEOTIDE SEQUENCE [LARGE SCALE GENOMIC DNA]</scope>
</reference>
<dbReference type="EMBL" id="BFAA01039706">
    <property type="protein sequence ID" value="GCB83853.1"/>
    <property type="molecule type" value="Genomic_DNA"/>
</dbReference>
<feature type="non-terminal residue" evidence="2">
    <location>
        <position position="1"/>
    </location>
</feature>
<evidence type="ECO:0000313" key="3">
    <source>
        <dbReference type="Proteomes" id="UP000288216"/>
    </source>
</evidence>
<evidence type="ECO:0000256" key="1">
    <source>
        <dbReference type="SAM" id="Phobius"/>
    </source>
</evidence>
<sequence length="61" mass="6718">MGVALGFLIPPMIVPNVDDLDQLTYHINVMFYGTAAVATVLFILVILGKECLKFCAEHVHD</sequence>
<protein>
    <submittedName>
        <fullName evidence="2">Uncharacterized protein</fullName>
    </submittedName>
</protein>
<accession>A0A401QES2</accession>
<comment type="caution">
    <text evidence="2">The sequence shown here is derived from an EMBL/GenBank/DDBJ whole genome shotgun (WGS) entry which is preliminary data.</text>
</comment>
<keyword evidence="3" id="KW-1185">Reference proteome</keyword>
<dbReference type="AlphaFoldDB" id="A0A401QES2"/>